<reference evidence="5 6" key="1">
    <citation type="submission" date="2016-02" db="EMBL/GenBank/DDBJ databases">
        <title>Discovery of a natural microsporidian pathogen with a broad tissue tropism in Caenorhabditis elegans.</title>
        <authorList>
            <person name="Luallen R.J."/>
            <person name="Reinke A.W."/>
            <person name="Tong L."/>
            <person name="Botts M.R."/>
            <person name="Felix M.-A."/>
            <person name="Troemel E.R."/>
        </authorList>
    </citation>
    <scope>NUCLEOTIDE SEQUENCE [LARGE SCALE GENOMIC DNA]</scope>
    <source>
        <strain evidence="5 6">JUm2807</strain>
    </source>
</reference>
<dbReference type="GO" id="GO:1990904">
    <property type="term" value="C:ribonucleoprotein complex"/>
    <property type="evidence" value="ECO:0007669"/>
    <property type="project" value="UniProtKB-KW"/>
</dbReference>
<dbReference type="GO" id="GO:0005840">
    <property type="term" value="C:ribosome"/>
    <property type="evidence" value="ECO:0007669"/>
    <property type="project" value="UniProtKB-KW"/>
</dbReference>
<sequence length="104" mass="11927">MVNYPKVRKTHCKVCNSHVVHKVSLYKKSKERPLAQGARRYRLKQSGFGGQTKPILRRKAKTTKKVVLKMECTKCKGKQCKVFKRAKHVEIGAQKKAKGEALNY</sequence>
<dbReference type="EMBL" id="LTDL01000040">
    <property type="protein sequence ID" value="OAG29509.1"/>
    <property type="molecule type" value="Genomic_DNA"/>
</dbReference>
<dbReference type="InterPro" id="IPR000552">
    <property type="entry name" value="Ribosomal_eL44"/>
</dbReference>
<evidence type="ECO:0000256" key="3">
    <source>
        <dbReference type="ARBA" id="ARBA00023274"/>
    </source>
</evidence>
<proteinExistence type="inferred from homology"/>
<dbReference type="OrthoDB" id="2967263at2759"/>
<dbReference type="PROSITE" id="PS01172">
    <property type="entry name" value="RIBOSOMAL_L44E"/>
    <property type="match status" value="1"/>
</dbReference>
<dbReference type="GO" id="GO:0006412">
    <property type="term" value="P:translation"/>
    <property type="evidence" value="ECO:0007669"/>
    <property type="project" value="InterPro"/>
</dbReference>
<keyword evidence="2 4" id="KW-0689">Ribosomal protein</keyword>
<dbReference type="VEuPathDB" id="MicrosporidiaDB:NEDG_00642"/>
<dbReference type="InterPro" id="IPR011332">
    <property type="entry name" value="Ribosomal_zn-bd"/>
</dbReference>
<organism evidence="5 6">
    <name type="scientific">Nematocida displodere</name>
    <dbReference type="NCBI Taxonomy" id="1805483"/>
    <lineage>
        <taxon>Eukaryota</taxon>
        <taxon>Fungi</taxon>
        <taxon>Fungi incertae sedis</taxon>
        <taxon>Microsporidia</taxon>
        <taxon>Nematocida</taxon>
    </lineage>
</organism>
<dbReference type="SUPFAM" id="SSF57829">
    <property type="entry name" value="Zn-binding ribosomal proteins"/>
    <property type="match status" value="1"/>
</dbReference>
<dbReference type="FunFam" id="3.10.450.80:FF:000001">
    <property type="entry name" value="60S ribosomal protein L44"/>
    <property type="match status" value="1"/>
</dbReference>
<dbReference type="Gene3D" id="3.10.450.80">
    <property type="match status" value="1"/>
</dbReference>
<dbReference type="Proteomes" id="UP000185944">
    <property type="component" value="Unassembled WGS sequence"/>
</dbReference>
<dbReference type="STRING" id="1805483.A0A177EEU1"/>
<keyword evidence="3 4" id="KW-0687">Ribonucleoprotein</keyword>
<evidence type="ECO:0000256" key="4">
    <source>
        <dbReference type="RuleBase" id="RU000666"/>
    </source>
</evidence>
<comment type="similarity">
    <text evidence="1 4">Belongs to the eukaryotic ribosomal protein eL42 family.</text>
</comment>
<evidence type="ECO:0000256" key="2">
    <source>
        <dbReference type="ARBA" id="ARBA00022980"/>
    </source>
</evidence>
<evidence type="ECO:0000313" key="5">
    <source>
        <dbReference type="EMBL" id="OAG29509.1"/>
    </source>
</evidence>
<dbReference type="AlphaFoldDB" id="A0A177EEU1"/>
<dbReference type="Pfam" id="PF00935">
    <property type="entry name" value="Ribosomal_L44"/>
    <property type="match status" value="1"/>
</dbReference>
<dbReference type="PANTHER" id="PTHR10369">
    <property type="entry name" value="60S RIBOSOMAL PROTEIN L36A/L44"/>
    <property type="match status" value="1"/>
</dbReference>
<dbReference type="InterPro" id="IPR053708">
    <property type="entry name" value="Ribosomal_LSU_eL42"/>
</dbReference>
<name>A0A177EEU1_9MICR</name>
<gene>
    <name evidence="5" type="ORF">NEDG_00642</name>
</gene>
<dbReference type="RefSeq" id="XP_067544157.1">
    <property type="nucleotide sequence ID" value="XM_067688060.1"/>
</dbReference>
<dbReference type="GeneID" id="93646992"/>
<accession>A0A177EEU1</accession>
<protein>
    <submittedName>
        <fullName evidence="5">Large subunit ribosomal protein L44e</fullName>
    </submittedName>
</protein>
<comment type="caution">
    <text evidence="5">The sequence shown here is derived from an EMBL/GenBank/DDBJ whole genome shotgun (WGS) entry which is preliminary data.</text>
</comment>
<keyword evidence="6" id="KW-1185">Reference proteome</keyword>
<dbReference type="GO" id="GO:0003735">
    <property type="term" value="F:structural constituent of ribosome"/>
    <property type="evidence" value="ECO:0007669"/>
    <property type="project" value="InterPro"/>
</dbReference>
<evidence type="ECO:0000313" key="6">
    <source>
        <dbReference type="Proteomes" id="UP000185944"/>
    </source>
</evidence>
<evidence type="ECO:0000256" key="1">
    <source>
        <dbReference type="ARBA" id="ARBA00009364"/>
    </source>
</evidence>